<evidence type="ECO:0000256" key="2">
    <source>
        <dbReference type="ARBA" id="ARBA00023125"/>
    </source>
</evidence>
<dbReference type="InterPro" id="IPR020449">
    <property type="entry name" value="Tscrpt_reg_AraC-type_HTH"/>
</dbReference>
<dbReference type="SUPFAM" id="SSF55136">
    <property type="entry name" value="Probable bacterial effector-binding domain"/>
    <property type="match status" value="1"/>
</dbReference>
<feature type="domain" description="HTH araC/xylS-type" evidence="4">
    <location>
        <begin position="16"/>
        <end position="115"/>
    </location>
</feature>
<gene>
    <name evidence="5" type="ORF">SIL82_10125</name>
</gene>
<keyword evidence="2" id="KW-0238">DNA-binding</keyword>
<comment type="caution">
    <text evidence="5">The sequence shown here is derived from an EMBL/GenBank/DDBJ whole genome shotgun (WGS) entry which is preliminary data.</text>
</comment>
<dbReference type="SMART" id="SM00871">
    <property type="entry name" value="AraC_E_bind"/>
    <property type="match status" value="1"/>
</dbReference>
<dbReference type="SMART" id="SM00342">
    <property type="entry name" value="HTH_ARAC"/>
    <property type="match status" value="1"/>
</dbReference>
<dbReference type="PROSITE" id="PS01124">
    <property type="entry name" value="HTH_ARAC_FAMILY_2"/>
    <property type="match status" value="1"/>
</dbReference>
<dbReference type="PANTHER" id="PTHR40055">
    <property type="entry name" value="TRANSCRIPTIONAL REGULATOR YGIV-RELATED"/>
    <property type="match status" value="1"/>
</dbReference>
<dbReference type="Gene3D" id="3.20.80.10">
    <property type="entry name" value="Regulatory factor, effector binding domain"/>
    <property type="match status" value="1"/>
</dbReference>
<evidence type="ECO:0000256" key="3">
    <source>
        <dbReference type="ARBA" id="ARBA00023163"/>
    </source>
</evidence>
<evidence type="ECO:0000259" key="4">
    <source>
        <dbReference type="PROSITE" id="PS01124"/>
    </source>
</evidence>
<accession>A0ABU4PKA2</accession>
<reference evidence="5 6" key="1">
    <citation type="submission" date="2023-11" db="EMBL/GenBank/DDBJ databases">
        <title>MicrobeMod: A computational toolkit for identifying prokaryotic methylation and restriction-modification with nanopore sequencing.</title>
        <authorList>
            <person name="Crits-Christoph A."/>
            <person name="Kang S.C."/>
            <person name="Lee H."/>
            <person name="Ostrov N."/>
        </authorList>
    </citation>
    <scope>NUCLEOTIDE SEQUENCE [LARGE SCALE GENOMIC DNA]</scope>
    <source>
        <strain evidence="5 6">ATCC 14820</strain>
    </source>
</reference>
<dbReference type="Pfam" id="PF12833">
    <property type="entry name" value="HTH_18"/>
    <property type="match status" value="1"/>
</dbReference>
<name>A0ABU4PKA2_9SPHN</name>
<sequence length="296" mass="33012">MSKRPTHPAHYHSRMQRVLAYIDRHLDEDVGLETLSAVAAFSPYHFHRQFSAIFGLSLHRYVQLARMKRASWRLAYRSADSVTDIALDAGYEAPDSFARAFRQRLGQAPTAFREDPDWAAWAAAMVPLAEARSLMMTQNFSIDDVVVQEQADIPVAFLSHKGAPERLGETIRRFIDWRKASGVRAATHATYTIFHNDPDSVAPEDYQVDVAAATDRTITAADGGIEAGLIPAGRCAVLRIVGGSDDLRPAAAFLYGTWLPASGEELRDFPLYAQRVRFFPDVPEHEAITDLFLPLQ</sequence>
<evidence type="ECO:0000313" key="6">
    <source>
        <dbReference type="Proteomes" id="UP001279660"/>
    </source>
</evidence>
<dbReference type="RefSeq" id="WP_040601844.1">
    <property type="nucleotide sequence ID" value="NZ_JAWXXV010000001.1"/>
</dbReference>
<dbReference type="InterPro" id="IPR029442">
    <property type="entry name" value="GyrI-like"/>
</dbReference>
<dbReference type="PROSITE" id="PS00041">
    <property type="entry name" value="HTH_ARAC_FAMILY_1"/>
    <property type="match status" value="1"/>
</dbReference>
<evidence type="ECO:0000256" key="1">
    <source>
        <dbReference type="ARBA" id="ARBA00023015"/>
    </source>
</evidence>
<dbReference type="InterPro" id="IPR009057">
    <property type="entry name" value="Homeodomain-like_sf"/>
</dbReference>
<evidence type="ECO:0000313" key="5">
    <source>
        <dbReference type="EMBL" id="MDX5984620.1"/>
    </source>
</evidence>
<dbReference type="InterPro" id="IPR018060">
    <property type="entry name" value="HTH_AraC"/>
</dbReference>
<dbReference type="Pfam" id="PF06445">
    <property type="entry name" value="GyrI-like"/>
    <property type="match status" value="1"/>
</dbReference>
<dbReference type="SUPFAM" id="SSF46689">
    <property type="entry name" value="Homeodomain-like"/>
    <property type="match status" value="2"/>
</dbReference>
<proteinExistence type="predicted"/>
<dbReference type="InterPro" id="IPR011256">
    <property type="entry name" value="Reg_factor_effector_dom_sf"/>
</dbReference>
<dbReference type="InterPro" id="IPR010499">
    <property type="entry name" value="AraC_E-bd"/>
</dbReference>
<dbReference type="EMBL" id="JAWXXV010000001">
    <property type="protein sequence ID" value="MDX5984620.1"/>
    <property type="molecule type" value="Genomic_DNA"/>
</dbReference>
<protein>
    <submittedName>
        <fullName evidence="5">AraC family transcriptional regulator</fullName>
    </submittedName>
</protein>
<dbReference type="InterPro" id="IPR018062">
    <property type="entry name" value="HTH_AraC-typ_CS"/>
</dbReference>
<keyword evidence="6" id="KW-1185">Reference proteome</keyword>
<dbReference type="PANTHER" id="PTHR40055:SF1">
    <property type="entry name" value="TRANSCRIPTIONAL REGULATOR YGIV-RELATED"/>
    <property type="match status" value="1"/>
</dbReference>
<dbReference type="Proteomes" id="UP001279660">
    <property type="component" value="Unassembled WGS sequence"/>
</dbReference>
<keyword evidence="1" id="KW-0805">Transcription regulation</keyword>
<dbReference type="PRINTS" id="PR00032">
    <property type="entry name" value="HTHARAC"/>
</dbReference>
<dbReference type="InterPro" id="IPR050908">
    <property type="entry name" value="SmbC-like"/>
</dbReference>
<organism evidence="5 6">
    <name type="scientific">Sphingomonas echinoides</name>
    <dbReference type="NCBI Taxonomy" id="59803"/>
    <lineage>
        <taxon>Bacteria</taxon>
        <taxon>Pseudomonadati</taxon>
        <taxon>Pseudomonadota</taxon>
        <taxon>Alphaproteobacteria</taxon>
        <taxon>Sphingomonadales</taxon>
        <taxon>Sphingomonadaceae</taxon>
        <taxon>Sphingomonas</taxon>
    </lineage>
</organism>
<keyword evidence="3" id="KW-0804">Transcription</keyword>
<dbReference type="Gene3D" id="1.10.10.60">
    <property type="entry name" value="Homeodomain-like"/>
    <property type="match status" value="2"/>
</dbReference>